<proteinExistence type="inferred from homology"/>
<dbReference type="PANTHER" id="PTHR44942:SF4">
    <property type="entry name" value="METHYLTRANSFERASE TYPE 11 DOMAIN-CONTAINING PROTEIN"/>
    <property type="match status" value="1"/>
</dbReference>
<dbReference type="CDD" id="cd02440">
    <property type="entry name" value="AdoMet_MTases"/>
    <property type="match status" value="1"/>
</dbReference>
<dbReference type="AlphaFoldDB" id="A0A558D9E5"/>
<dbReference type="GO" id="GO:0008757">
    <property type="term" value="F:S-adenosylmethionine-dependent methyltransferase activity"/>
    <property type="evidence" value="ECO:0007669"/>
    <property type="project" value="InterPro"/>
</dbReference>
<name>A0A558D9E5_9GAMM</name>
<dbReference type="SUPFAM" id="SSF53335">
    <property type="entry name" value="S-adenosyl-L-methionine-dependent methyltransferases"/>
    <property type="match status" value="1"/>
</dbReference>
<evidence type="ECO:0000256" key="1">
    <source>
        <dbReference type="ARBA" id="ARBA00008361"/>
    </source>
</evidence>
<dbReference type="Gene3D" id="3.40.50.150">
    <property type="entry name" value="Vaccinia Virus protein VP39"/>
    <property type="match status" value="1"/>
</dbReference>
<evidence type="ECO:0000313" key="5">
    <source>
        <dbReference type="EMBL" id="TVT57586.1"/>
    </source>
</evidence>
<evidence type="ECO:0000313" key="6">
    <source>
        <dbReference type="Proteomes" id="UP000317355"/>
    </source>
</evidence>
<sequence length="251" mass="28496">MSYTFKDHFSTNSSGYSRFRPVYPSVLYQYLATLTQNNDLAWDCATGSGQAARQLAQHFKQVIATDASESQIKAAMPCNSIVYRVCPAEQTDLPDQSIDLVTVAQALHWFDLEPFYAEVKRVLVKRGIIAVWTYNLFRLSPEIDALVNQLYRVTLANYWPAERQLVENGYADLPFPFKQVQEIPEFAMTAHWSLPHMLGYLRTWSAVTRCIDVTGNDPVTQIAAQLEQAWGDPTQERAVAWPLSMRIGINP</sequence>
<keyword evidence="3 5" id="KW-0808">Transferase</keyword>
<accession>A0A558D9E5</accession>
<evidence type="ECO:0000256" key="2">
    <source>
        <dbReference type="ARBA" id="ARBA00022603"/>
    </source>
</evidence>
<evidence type="ECO:0000259" key="4">
    <source>
        <dbReference type="Pfam" id="PF08241"/>
    </source>
</evidence>
<dbReference type="InterPro" id="IPR029063">
    <property type="entry name" value="SAM-dependent_MTases_sf"/>
</dbReference>
<gene>
    <name evidence="5" type="ORF">FHK82_05605</name>
</gene>
<dbReference type="GO" id="GO:0032259">
    <property type="term" value="P:methylation"/>
    <property type="evidence" value="ECO:0007669"/>
    <property type="project" value="UniProtKB-KW"/>
</dbReference>
<dbReference type="PANTHER" id="PTHR44942">
    <property type="entry name" value="METHYLTRANSF_11 DOMAIN-CONTAINING PROTEIN"/>
    <property type="match status" value="1"/>
</dbReference>
<dbReference type="InterPro" id="IPR013216">
    <property type="entry name" value="Methyltransf_11"/>
</dbReference>
<dbReference type="Pfam" id="PF08241">
    <property type="entry name" value="Methyltransf_11"/>
    <property type="match status" value="1"/>
</dbReference>
<dbReference type="Proteomes" id="UP000317355">
    <property type="component" value="Unassembled WGS sequence"/>
</dbReference>
<keyword evidence="2 5" id="KW-0489">Methyltransferase</keyword>
<reference evidence="5 6" key="1">
    <citation type="submission" date="2019-07" db="EMBL/GenBank/DDBJ databases">
        <title>The pathways for chlorine oxyanion respiration interact through the shared metabolite chlorate.</title>
        <authorList>
            <person name="Barnum T.P."/>
            <person name="Cheng Y."/>
            <person name="Hill K.A."/>
            <person name="Lucas L.N."/>
            <person name="Carlson H.K."/>
            <person name="Coates J.D."/>
        </authorList>
    </citation>
    <scope>NUCLEOTIDE SEQUENCE [LARGE SCALE GENOMIC DNA]</scope>
    <source>
        <strain evidence="5">BK-3</strain>
    </source>
</reference>
<dbReference type="EMBL" id="VMRY01000013">
    <property type="protein sequence ID" value="TVT57586.1"/>
    <property type="molecule type" value="Genomic_DNA"/>
</dbReference>
<comment type="similarity">
    <text evidence="1">Belongs to the methyltransferase superfamily.</text>
</comment>
<organism evidence="5 6">
    <name type="scientific">Sedimenticola thiotaurini</name>
    <dbReference type="NCBI Taxonomy" id="1543721"/>
    <lineage>
        <taxon>Bacteria</taxon>
        <taxon>Pseudomonadati</taxon>
        <taxon>Pseudomonadota</taxon>
        <taxon>Gammaproteobacteria</taxon>
        <taxon>Chromatiales</taxon>
        <taxon>Sedimenticolaceae</taxon>
        <taxon>Sedimenticola</taxon>
    </lineage>
</organism>
<dbReference type="InterPro" id="IPR051052">
    <property type="entry name" value="Diverse_substrate_MTase"/>
</dbReference>
<comment type="caution">
    <text evidence="5">The sequence shown here is derived from an EMBL/GenBank/DDBJ whole genome shotgun (WGS) entry which is preliminary data.</text>
</comment>
<evidence type="ECO:0000256" key="3">
    <source>
        <dbReference type="ARBA" id="ARBA00022679"/>
    </source>
</evidence>
<feature type="domain" description="Methyltransferase type 11" evidence="4">
    <location>
        <begin position="43"/>
        <end position="130"/>
    </location>
</feature>
<protein>
    <submittedName>
        <fullName evidence="5">Class I SAM-dependent methyltransferase</fullName>
    </submittedName>
</protein>